<dbReference type="InterPro" id="IPR029787">
    <property type="entry name" value="Nucleotide_cyclase"/>
</dbReference>
<reference evidence="3" key="1">
    <citation type="submission" date="2014-02" db="EMBL/GenBank/DDBJ databases">
        <title>Expanding our view of genomic diversity in Candidatus Accumulibacter clades.</title>
        <authorList>
            <person name="Skennerton C.T."/>
            <person name="Barr J.J."/>
            <person name="Slater F.R."/>
            <person name="Bond P.L."/>
            <person name="Tyson G.W."/>
        </authorList>
    </citation>
    <scope>NUCLEOTIDE SEQUENCE [LARGE SCALE GENOMIC DNA]</scope>
</reference>
<dbReference type="PANTHER" id="PTHR43081:SF1">
    <property type="entry name" value="ADENYLATE CYCLASE, TERMINAL-DIFFERENTIATION SPECIFIC"/>
    <property type="match status" value="1"/>
</dbReference>
<gene>
    <name evidence="3" type="primary">cyaA</name>
    <name evidence="3" type="ORF">AW11_02415</name>
</gene>
<evidence type="ECO:0000259" key="2">
    <source>
        <dbReference type="PROSITE" id="PS50125"/>
    </source>
</evidence>
<feature type="transmembrane region" description="Helical" evidence="1">
    <location>
        <begin position="21"/>
        <end position="42"/>
    </location>
</feature>
<proteinExistence type="predicted"/>
<dbReference type="InterPro" id="IPR050697">
    <property type="entry name" value="Adenylyl/Guanylyl_Cyclase_3/4"/>
</dbReference>
<dbReference type="GO" id="GO:0004016">
    <property type="term" value="F:adenylate cyclase activity"/>
    <property type="evidence" value="ECO:0007669"/>
    <property type="project" value="UniProtKB-EC"/>
</dbReference>
<feature type="transmembrane region" description="Helical" evidence="1">
    <location>
        <begin position="444"/>
        <end position="465"/>
    </location>
</feature>
<dbReference type="GO" id="GO:0006171">
    <property type="term" value="P:cAMP biosynthetic process"/>
    <property type="evidence" value="ECO:0007669"/>
    <property type="project" value="TreeGrafter"/>
</dbReference>
<evidence type="ECO:0000313" key="3">
    <source>
        <dbReference type="EMBL" id="EXI87551.1"/>
    </source>
</evidence>
<sequence>MLKSSFARRPGEFRRRLTPFLLRYLPGLLLLGVLLGNSLHYVEIAPVSRLEAVLYDARVRFFAQAPVDERIAIVDIDEASLAELGRWPWNRARLADLVERIFADYGALLLGMDVILAEPDESSGLASLQALASGPLRGNGGFVAALEDLRPTLDYDARLADVIRRHAVILGFHLSSGAAAAGSGALPAPVLTDLAPAAVASLSRWTGYGGNLPLFQQAAMGAGFLNAPVAGDGVTRRAWLLANYQEQVYPALSLAMAQALLGNATLKLQFADQPPWPSAGGEDRPVIAALTLLGARRSLRVVTDGQAGVLLPFRGAEGSFPYYSAADVLAARLPADRLRGRVVLLGTTAPGLFDQRVTPLGEAYPGVEAHANLLSALLDDRLLQSPAWTPVVAAALLLIVGGGLLFALPRLSPLWAGGLTMATLLLVLLINLAAWAFGQLLLPIAALLLLVAGLFTLQLFVGYFLEQRGKRRLAQLFGQYVPPELVEEMSRDPQHYSMAGRSAELSVLFADVRGFTTLAETLPPAELAQLMNDYLSAMTDVIRAHRGTLDKYIGDAVVAFWGAPVADPQHAQHAVAAGLAMQAALPLVNREFAARGWPALHIGIGINSGSMVVGDMGSRHRRAYTVLGDAVNLASRLQELSSDYGAGVIIGEATRRALGDWPCRELDRVTVRGRTAPVAIHEPLAG</sequence>
<dbReference type="EC" id="4.6.1.1" evidence="3"/>
<dbReference type="Pfam" id="PF00211">
    <property type="entry name" value="Guanylate_cyc"/>
    <property type="match status" value="1"/>
</dbReference>
<dbReference type="CDD" id="cd07302">
    <property type="entry name" value="CHD"/>
    <property type="match status" value="1"/>
</dbReference>
<keyword evidence="3" id="KW-0456">Lyase</keyword>
<protein>
    <submittedName>
        <fullName evidence="3">Adenylate cyclase 1</fullName>
        <ecNumber evidence="3">4.6.1.1</ecNumber>
    </submittedName>
</protein>
<feature type="transmembrane region" description="Helical" evidence="1">
    <location>
        <begin position="387"/>
        <end position="407"/>
    </location>
</feature>
<dbReference type="AlphaFoldDB" id="A0A011PJ61"/>
<dbReference type="PANTHER" id="PTHR43081">
    <property type="entry name" value="ADENYLATE CYCLASE, TERMINAL-DIFFERENTIATION SPECIFIC-RELATED"/>
    <property type="match status" value="1"/>
</dbReference>
<name>A0A011PJ61_ACCRE</name>
<dbReference type="PATRIC" id="fig|1454004.3.peg.2494"/>
<dbReference type="InterPro" id="IPR007890">
    <property type="entry name" value="CHASE2"/>
</dbReference>
<feature type="domain" description="Guanylate cyclase" evidence="2">
    <location>
        <begin position="506"/>
        <end position="638"/>
    </location>
</feature>
<dbReference type="Proteomes" id="UP000022141">
    <property type="component" value="Unassembled WGS sequence"/>
</dbReference>
<dbReference type="InterPro" id="IPR001054">
    <property type="entry name" value="A/G_cyclase"/>
</dbReference>
<dbReference type="EMBL" id="JEMY01000033">
    <property type="protein sequence ID" value="EXI87551.1"/>
    <property type="molecule type" value="Genomic_DNA"/>
</dbReference>
<dbReference type="eggNOG" id="COG4252">
    <property type="taxonomic scope" value="Bacteria"/>
</dbReference>
<keyword evidence="4" id="KW-1185">Reference proteome</keyword>
<dbReference type="SMART" id="SM01080">
    <property type="entry name" value="CHASE2"/>
    <property type="match status" value="1"/>
</dbReference>
<dbReference type="eggNOG" id="COG2114">
    <property type="taxonomic scope" value="Bacteria"/>
</dbReference>
<feature type="transmembrane region" description="Helical" evidence="1">
    <location>
        <begin position="414"/>
        <end position="438"/>
    </location>
</feature>
<evidence type="ECO:0000313" key="4">
    <source>
        <dbReference type="Proteomes" id="UP000022141"/>
    </source>
</evidence>
<accession>A0A011PJ61</accession>
<evidence type="ECO:0000256" key="1">
    <source>
        <dbReference type="SAM" id="Phobius"/>
    </source>
</evidence>
<keyword evidence="1" id="KW-0812">Transmembrane</keyword>
<organism evidence="3 4">
    <name type="scientific">Accumulibacter regalis</name>
    <dbReference type="NCBI Taxonomy" id="522306"/>
    <lineage>
        <taxon>Bacteria</taxon>
        <taxon>Pseudomonadati</taxon>
        <taxon>Pseudomonadota</taxon>
        <taxon>Betaproteobacteria</taxon>
        <taxon>Candidatus Accumulibacter</taxon>
    </lineage>
</organism>
<comment type="caution">
    <text evidence="3">The sequence shown here is derived from an EMBL/GenBank/DDBJ whole genome shotgun (WGS) entry which is preliminary data.</text>
</comment>
<dbReference type="Gene3D" id="3.30.70.1230">
    <property type="entry name" value="Nucleotide cyclase"/>
    <property type="match status" value="1"/>
</dbReference>
<dbReference type="GO" id="GO:0035556">
    <property type="term" value="P:intracellular signal transduction"/>
    <property type="evidence" value="ECO:0007669"/>
    <property type="project" value="InterPro"/>
</dbReference>
<dbReference type="PROSITE" id="PS50125">
    <property type="entry name" value="GUANYLATE_CYCLASE_2"/>
    <property type="match status" value="1"/>
</dbReference>
<keyword evidence="1" id="KW-0472">Membrane</keyword>
<dbReference type="SMART" id="SM00044">
    <property type="entry name" value="CYCc"/>
    <property type="match status" value="1"/>
</dbReference>
<dbReference type="SUPFAM" id="SSF55073">
    <property type="entry name" value="Nucleotide cyclase"/>
    <property type="match status" value="1"/>
</dbReference>
<dbReference type="STRING" id="1454004.AW11_02415"/>
<keyword evidence="1" id="KW-1133">Transmembrane helix</keyword>
<dbReference type="Pfam" id="PF05226">
    <property type="entry name" value="CHASE2"/>
    <property type="match status" value="1"/>
</dbReference>